<dbReference type="CDD" id="cd09629">
    <property type="entry name" value="DOMON_CIL1_like"/>
    <property type="match status" value="1"/>
</dbReference>
<dbReference type="Pfam" id="PF03188">
    <property type="entry name" value="Cytochrom_B561"/>
    <property type="match status" value="1"/>
</dbReference>
<keyword evidence="2" id="KW-0813">Transport</keyword>
<keyword evidence="3 8" id="KW-0812">Transmembrane</keyword>
<name>A0A8T2XC70_POPDE</name>
<dbReference type="Proteomes" id="UP000807159">
    <property type="component" value="Chromosome 13"/>
</dbReference>
<evidence type="ECO:0000259" key="10">
    <source>
        <dbReference type="PROSITE" id="PS50836"/>
    </source>
</evidence>
<evidence type="ECO:0000256" key="9">
    <source>
        <dbReference type="SAM" id="SignalP"/>
    </source>
</evidence>
<feature type="domain" description="Cytochrome b561" evidence="11">
    <location>
        <begin position="169"/>
        <end position="368"/>
    </location>
</feature>
<accession>A0A8T2XC70</accession>
<dbReference type="Pfam" id="PF04526">
    <property type="entry name" value="DUF568"/>
    <property type="match status" value="1"/>
</dbReference>
<feature type="transmembrane region" description="Helical" evidence="8">
    <location>
        <begin position="341"/>
        <end position="362"/>
    </location>
</feature>
<dbReference type="PROSITE" id="PS50836">
    <property type="entry name" value="DOMON"/>
    <property type="match status" value="1"/>
</dbReference>
<dbReference type="InterPro" id="IPR005018">
    <property type="entry name" value="DOMON_domain"/>
</dbReference>
<feature type="transmembrane region" description="Helical" evidence="8">
    <location>
        <begin position="206"/>
        <end position="226"/>
    </location>
</feature>
<dbReference type="PANTHER" id="PTHR23130:SF167">
    <property type="entry name" value="CYTOCHROME B561 AND DOMON DOMAIN-CONTAINING PROTEIN"/>
    <property type="match status" value="1"/>
</dbReference>
<feature type="transmembrane region" description="Helical" evidence="8">
    <location>
        <begin position="309"/>
        <end position="329"/>
    </location>
</feature>
<evidence type="ECO:0000256" key="7">
    <source>
        <dbReference type="ARBA" id="ARBA00023136"/>
    </source>
</evidence>
<keyword evidence="4 9" id="KW-0732">Signal</keyword>
<evidence type="ECO:0000313" key="12">
    <source>
        <dbReference type="EMBL" id="KAH8490244.1"/>
    </source>
</evidence>
<dbReference type="Gene3D" id="1.20.120.1770">
    <property type="match status" value="1"/>
</dbReference>
<feature type="domain" description="DOMON" evidence="10">
    <location>
        <begin position="47"/>
        <end position="161"/>
    </location>
</feature>
<dbReference type="PROSITE" id="PS50939">
    <property type="entry name" value="CYTOCHROME_B561"/>
    <property type="match status" value="1"/>
</dbReference>
<keyword evidence="6 8" id="KW-1133">Transmembrane helix</keyword>
<evidence type="ECO:0000256" key="3">
    <source>
        <dbReference type="ARBA" id="ARBA00022692"/>
    </source>
</evidence>
<comment type="subcellular location">
    <subcellularLocation>
        <location evidence="1">Membrane</location>
    </subcellularLocation>
</comment>
<dbReference type="PANTHER" id="PTHR23130">
    <property type="entry name" value="CYTOCHROME B561 AND DOMON DOMAIN-CONTAINING PROTEIN"/>
    <property type="match status" value="1"/>
</dbReference>
<dbReference type="InterPro" id="IPR006593">
    <property type="entry name" value="Cyt_b561/ferric_Rdtase_TM"/>
</dbReference>
<dbReference type="AlphaFoldDB" id="A0A8T2XC70"/>
<evidence type="ECO:0008006" key="14">
    <source>
        <dbReference type="Google" id="ProtNLM"/>
    </source>
</evidence>
<comment type="caution">
    <text evidence="12">The sequence shown here is derived from an EMBL/GenBank/DDBJ whole genome shotgun (WGS) entry which is preliminary data.</text>
</comment>
<dbReference type="SMART" id="SM00665">
    <property type="entry name" value="B561"/>
    <property type="match status" value="1"/>
</dbReference>
<dbReference type="CDD" id="cd08760">
    <property type="entry name" value="Cyt_b561_FRRS1_like"/>
    <property type="match status" value="1"/>
</dbReference>
<dbReference type="GO" id="GO:0016020">
    <property type="term" value="C:membrane"/>
    <property type="evidence" value="ECO:0007669"/>
    <property type="project" value="UniProtKB-SubCell"/>
</dbReference>
<feature type="transmembrane region" description="Helical" evidence="8">
    <location>
        <begin position="279"/>
        <end position="297"/>
    </location>
</feature>
<evidence type="ECO:0000256" key="4">
    <source>
        <dbReference type="ARBA" id="ARBA00022729"/>
    </source>
</evidence>
<feature type="signal peptide" evidence="9">
    <location>
        <begin position="1"/>
        <end position="22"/>
    </location>
</feature>
<evidence type="ECO:0000256" key="8">
    <source>
        <dbReference type="SAM" id="Phobius"/>
    </source>
</evidence>
<protein>
    <recommendedName>
        <fullName evidence="14">Cytochrome b561 and DOMON domain-containing protein</fullName>
    </recommendedName>
</protein>
<feature type="chain" id="PRO_5035804669" description="Cytochrome b561 and DOMON domain-containing protein" evidence="9">
    <location>
        <begin position="23"/>
        <end position="569"/>
    </location>
</feature>
<reference evidence="12" key="1">
    <citation type="journal article" date="2021" name="J. Hered.">
        <title>Genome Assembly of Salicaceae Populus deltoides (Eastern Cottonwood) I-69 Based on Nanopore Sequencing and Hi-C Technologies.</title>
        <authorList>
            <person name="Bai S."/>
            <person name="Wu H."/>
            <person name="Zhang J."/>
            <person name="Pan Z."/>
            <person name="Zhao W."/>
            <person name="Li Z."/>
            <person name="Tong C."/>
        </authorList>
    </citation>
    <scope>NUCLEOTIDE SEQUENCE</scope>
    <source>
        <tissue evidence="12">Leaf</tissue>
    </source>
</reference>
<gene>
    <name evidence="12" type="ORF">H0E87_022682</name>
</gene>
<evidence type="ECO:0000256" key="1">
    <source>
        <dbReference type="ARBA" id="ARBA00004370"/>
    </source>
</evidence>
<keyword evidence="7 8" id="KW-0472">Membrane</keyword>
<proteinExistence type="predicted"/>
<evidence type="ECO:0000313" key="13">
    <source>
        <dbReference type="Proteomes" id="UP000807159"/>
    </source>
</evidence>
<dbReference type="InterPro" id="IPR045265">
    <property type="entry name" value="AIR12_DOMON"/>
</dbReference>
<keyword evidence="5" id="KW-0249">Electron transport</keyword>
<dbReference type="EMBL" id="JACEGQ020000013">
    <property type="protein sequence ID" value="KAH8490244.1"/>
    <property type="molecule type" value="Genomic_DNA"/>
</dbReference>
<keyword evidence="13" id="KW-1185">Reference proteome</keyword>
<evidence type="ECO:0000256" key="6">
    <source>
        <dbReference type="ARBA" id="ARBA00022989"/>
    </source>
</evidence>
<evidence type="ECO:0000256" key="5">
    <source>
        <dbReference type="ARBA" id="ARBA00022982"/>
    </source>
</evidence>
<feature type="transmembrane region" description="Helical" evidence="8">
    <location>
        <begin position="238"/>
        <end position="267"/>
    </location>
</feature>
<evidence type="ECO:0000259" key="11">
    <source>
        <dbReference type="PROSITE" id="PS50939"/>
    </source>
</evidence>
<evidence type="ECO:0000256" key="2">
    <source>
        <dbReference type="ARBA" id="ARBA00022448"/>
    </source>
</evidence>
<organism evidence="12 13">
    <name type="scientific">Populus deltoides</name>
    <name type="common">Eastern poplar</name>
    <name type="synonym">Eastern cottonwood</name>
    <dbReference type="NCBI Taxonomy" id="3696"/>
    <lineage>
        <taxon>Eukaryota</taxon>
        <taxon>Viridiplantae</taxon>
        <taxon>Streptophyta</taxon>
        <taxon>Embryophyta</taxon>
        <taxon>Tracheophyta</taxon>
        <taxon>Spermatophyta</taxon>
        <taxon>Magnoliopsida</taxon>
        <taxon>eudicotyledons</taxon>
        <taxon>Gunneridae</taxon>
        <taxon>Pentapetalae</taxon>
        <taxon>rosids</taxon>
        <taxon>fabids</taxon>
        <taxon>Malpighiales</taxon>
        <taxon>Salicaceae</taxon>
        <taxon>Saliceae</taxon>
        <taxon>Populus</taxon>
    </lineage>
</organism>
<sequence>MARSVIFLVAIFLSFCTLSCIAQQQPCMTYKFSNNKQFSSCSDLPVLSSSLHWNYHPLSSRVEVAFRHTGVTNHRWIAWAINPTSGGMIGSQAIVSFQRTDGSLVVYTSPITSYGTRSEQGNLSFPVLDLSATNQNNEMIIYASLKLHGNISTINHLWQVGPMSENTPMMHSVAPSSPNVKSMGSLDFLSGRIKATRSSSTTLKNFHGILNTVSWGILMPVGAVIARYLKRFESAGPLWFYLHVSCQLLAYILGGLSGFGTGIFLGIRSHGIEHSCHKIIGIVLFCLATAQVFGGLVRPDKDSKYRPFFNWFHFLAGCSTLILSIFNIYKGFDILHAARFWRLTYSGIILTLLLVTLLLEICTRWSLPITKRSMSNTVDKNTSTVTAVAAMESQDSCIAESDNAVVRKTGTRILLKEECSGYGAGMKGMIMGQIMEHLRLMWNVKRCIMSCLTFWRSTGIQSYEIYHQNLVFMEVYVGLVRFQKKSSYLDVQIASKQKVAQSFCLVPAIFQAKMQLVAAKNKKSKMCLAGTMELVSNQPFVMSGMSLRLAPSPWSQQTSQNVLALLLLD</sequence>